<reference evidence="1" key="1">
    <citation type="submission" date="2018-02" db="EMBL/GenBank/DDBJ databases">
        <title>Rhizophora mucronata_Transcriptome.</title>
        <authorList>
            <person name="Meera S.P."/>
            <person name="Sreeshan A."/>
            <person name="Augustine A."/>
        </authorList>
    </citation>
    <scope>NUCLEOTIDE SEQUENCE</scope>
    <source>
        <tissue evidence="1">Leaf</tissue>
    </source>
</reference>
<organism evidence="1">
    <name type="scientific">Rhizophora mucronata</name>
    <name type="common">Asiatic mangrove</name>
    <dbReference type="NCBI Taxonomy" id="61149"/>
    <lineage>
        <taxon>Eukaryota</taxon>
        <taxon>Viridiplantae</taxon>
        <taxon>Streptophyta</taxon>
        <taxon>Embryophyta</taxon>
        <taxon>Tracheophyta</taxon>
        <taxon>Spermatophyta</taxon>
        <taxon>Magnoliopsida</taxon>
        <taxon>eudicotyledons</taxon>
        <taxon>Gunneridae</taxon>
        <taxon>Pentapetalae</taxon>
        <taxon>rosids</taxon>
        <taxon>fabids</taxon>
        <taxon>Malpighiales</taxon>
        <taxon>Rhizophoraceae</taxon>
        <taxon>Rhizophora</taxon>
    </lineage>
</organism>
<proteinExistence type="predicted"/>
<protein>
    <submittedName>
        <fullName evidence="1">Uncharacterized protein</fullName>
    </submittedName>
</protein>
<accession>A0A2P2LA23</accession>
<evidence type="ECO:0000313" key="1">
    <source>
        <dbReference type="EMBL" id="MBX14817.1"/>
    </source>
</evidence>
<dbReference type="EMBL" id="GGEC01034333">
    <property type="protein sequence ID" value="MBX14817.1"/>
    <property type="molecule type" value="Transcribed_RNA"/>
</dbReference>
<sequence>MKRNQSGKRWKLCYLGGRMMKLTSCSIEIQNNNFSISRRLLFSMFF</sequence>
<name>A0A2P2LA23_RHIMU</name>
<dbReference type="AlphaFoldDB" id="A0A2P2LA23"/>